<evidence type="ECO:0000313" key="2">
    <source>
        <dbReference type="EMBL" id="KAF6138652.1"/>
    </source>
</evidence>
<sequence length="113" mass="12661">MKNEIQTGEEDGKPKGPSAPSKHTAEEVEHGVLQGIVLHEWHTLCKERGRRDTRGSRAENRIPLPPHFNAHIKLLESTPENRTALLIGLEYLIDISYGNDTGRLLELLSYGDP</sequence>
<organism evidence="2 3">
    <name type="scientific">Kingdonia uniflora</name>
    <dbReference type="NCBI Taxonomy" id="39325"/>
    <lineage>
        <taxon>Eukaryota</taxon>
        <taxon>Viridiplantae</taxon>
        <taxon>Streptophyta</taxon>
        <taxon>Embryophyta</taxon>
        <taxon>Tracheophyta</taxon>
        <taxon>Spermatophyta</taxon>
        <taxon>Magnoliopsida</taxon>
        <taxon>Ranunculales</taxon>
        <taxon>Circaeasteraceae</taxon>
        <taxon>Kingdonia</taxon>
    </lineage>
</organism>
<dbReference type="EMBL" id="JACGCM010002568">
    <property type="protein sequence ID" value="KAF6138652.1"/>
    <property type="molecule type" value="Genomic_DNA"/>
</dbReference>
<keyword evidence="3" id="KW-1185">Reference proteome</keyword>
<accession>A0A7J7L7T8</accession>
<evidence type="ECO:0000313" key="3">
    <source>
        <dbReference type="Proteomes" id="UP000541444"/>
    </source>
</evidence>
<protein>
    <submittedName>
        <fullName evidence="2">Uncharacterized protein</fullName>
    </submittedName>
</protein>
<dbReference type="Proteomes" id="UP000541444">
    <property type="component" value="Unassembled WGS sequence"/>
</dbReference>
<proteinExistence type="predicted"/>
<evidence type="ECO:0000256" key="1">
    <source>
        <dbReference type="SAM" id="MobiDB-lite"/>
    </source>
</evidence>
<feature type="region of interest" description="Disordered" evidence="1">
    <location>
        <begin position="1"/>
        <end position="27"/>
    </location>
</feature>
<comment type="caution">
    <text evidence="2">The sequence shown here is derived from an EMBL/GenBank/DDBJ whole genome shotgun (WGS) entry which is preliminary data.</text>
</comment>
<reference evidence="2 3" key="1">
    <citation type="journal article" date="2020" name="IScience">
        <title>Genome Sequencing of the Endangered Kingdonia uniflora (Circaeasteraceae, Ranunculales) Reveals Potential Mechanisms of Evolutionary Specialization.</title>
        <authorList>
            <person name="Sun Y."/>
            <person name="Deng T."/>
            <person name="Zhang A."/>
            <person name="Moore M.J."/>
            <person name="Landis J.B."/>
            <person name="Lin N."/>
            <person name="Zhang H."/>
            <person name="Zhang X."/>
            <person name="Huang J."/>
            <person name="Zhang X."/>
            <person name="Sun H."/>
            <person name="Wang H."/>
        </authorList>
    </citation>
    <scope>NUCLEOTIDE SEQUENCE [LARGE SCALE GENOMIC DNA]</scope>
    <source>
        <strain evidence="2">TB1705</strain>
        <tissue evidence="2">Leaf</tissue>
    </source>
</reference>
<name>A0A7J7L7T8_9MAGN</name>
<dbReference type="OrthoDB" id="1749395at2759"/>
<gene>
    <name evidence="2" type="ORF">GIB67_032546</name>
</gene>
<dbReference type="AlphaFoldDB" id="A0A7J7L7T8"/>